<dbReference type="KEGG" id="gla:GL50803_00102688"/>
<dbReference type="HOGENOM" id="CLU_820002_0_0_1"/>
<gene>
    <name evidence="2" type="ORF">GL50803_00102688</name>
</gene>
<dbReference type="VEuPathDB" id="GiardiaDB:GL50803_102688"/>
<name>A8B2Z2_GIAIC</name>
<evidence type="ECO:0000313" key="3">
    <source>
        <dbReference type="Proteomes" id="UP000001548"/>
    </source>
</evidence>
<dbReference type="Proteomes" id="UP000001548">
    <property type="component" value="Unassembled WGS sequence"/>
</dbReference>
<evidence type="ECO:0000313" key="2">
    <source>
        <dbReference type="EMBL" id="KAE8303070.1"/>
    </source>
</evidence>
<proteinExistence type="predicted"/>
<dbReference type="AlphaFoldDB" id="A8B2Z2"/>
<dbReference type="OMA" id="SYLGKYY"/>
<keyword evidence="3" id="KW-1185">Reference proteome</keyword>
<protein>
    <submittedName>
        <fullName evidence="2">Uncharacterized protein</fullName>
    </submittedName>
</protein>
<feature type="region of interest" description="Disordered" evidence="1">
    <location>
        <begin position="82"/>
        <end position="142"/>
    </location>
</feature>
<evidence type="ECO:0000256" key="1">
    <source>
        <dbReference type="SAM" id="MobiDB-lite"/>
    </source>
</evidence>
<comment type="caution">
    <text evidence="2">The sequence shown here is derived from an EMBL/GenBank/DDBJ whole genome shotgun (WGS) entry which is preliminary data.</text>
</comment>
<sequence>MLSSVFLPAYYTGTTDVINGLESLAAQRTCSKPRRRHSIRSYRAASIDPAEVEQECPPPLPPPLPRPNTILDFIHSPLRPIEASSQKQRRSVSEHPARHHGVRPPILDASISQPPQILESLPKSRSFSEEPGPPEKPRYPKARISADRLDRLYRTYSRRFTTKIANQKRATSVNSWSQKKAEKDRETLDAITRIESTPCMFGSPQDLDSLAVQKAEVVRAISSHKGKKLTESAASLAGDKSLHCRKSYLGKYYSLRYLDRIAECEADKAIIANAKKVAADVGLADNSSTKLWAKITLDEDEGGYNISIRAPLDFLFEKSPVHDTLQTIYETASERNMYT</sequence>
<reference evidence="2 3" key="1">
    <citation type="journal article" date="2007" name="Science">
        <title>Genomic minimalism in the early diverging intestinal parasite Giardia lamblia.</title>
        <authorList>
            <person name="Morrison H.G."/>
            <person name="McArthur A.G."/>
            <person name="Gillin F.D."/>
            <person name="Aley S.B."/>
            <person name="Adam R.D."/>
            <person name="Olsen G.J."/>
            <person name="Best A.A."/>
            <person name="Cande W.Z."/>
            <person name="Chen F."/>
            <person name="Cipriano M.J."/>
            <person name="Davids B.J."/>
            <person name="Dawson S.C."/>
            <person name="Elmendorf H.G."/>
            <person name="Hehl A.B."/>
            <person name="Holder M.E."/>
            <person name="Huse S.M."/>
            <person name="Kim U.U."/>
            <person name="Lasek-Nesselquist E."/>
            <person name="Manning G."/>
            <person name="Nigam A."/>
            <person name="Nixon J.E."/>
            <person name="Palm D."/>
            <person name="Passamaneck N.E."/>
            <person name="Prabhu A."/>
            <person name="Reich C.I."/>
            <person name="Reiner D.S."/>
            <person name="Samuelson J."/>
            <person name="Svard S.G."/>
            <person name="Sogin M.L."/>
        </authorList>
    </citation>
    <scope>NUCLEOTIDE SEQUENCE [LARGE SCALE GENOMIC DNA]</scope>
    <source>
        <strain evidence="2 3">WB C6</strain>
    </source>
</reference>
<organism evidence="2 3">
    <name type="scientific">Giardia intestinalis (strain ATCC 50803 / WB clone C6)</name>
    <name type="common">Giardia lamblia</name>
    <dbReference type="NCBI Taxonomy" id="184922"/>
    <lineage>
        <taxon>Eukaryota</taxon>
        <taxon>Metamonada</taxon>
        <taxon>Diplomonadida</taxon>
        <taxon>Hexamitidae</taxon>
        <taxon>Giardiinae</taxon>
        <taxon>Giardia</taxon>
    </lineage>
</organism>
<dbReference type="EMBL" id="AACB03000003">
    <property type="protein sequence ID" value="KAE8303070.1"/>
    <property type="molecule type" value="Genomic_DNA"/>
</dbReference>
<dbReference type="GeneID" id="5703010"/>
<dbReference type="RefSeq" id="XP_001710084.1">
    <property type="nucleotide sequence ID" value="XM_001710032.1"/>
</dbReference>
<accession>A8B2Z2</accession>
<feature type="compositionally biased region" description="Basic and acidic residues" evidence="1">
    <location>
        <begin position="133"/>
        <end position="142"/>
    </location>
</feature>